<dbReference type="EMBL" id="DNHX01000027">
    <property type="protein sequence ID" value="HAZ29650.1"/>
    <property type="molecule type" value="Genomic_DNA"/>
</dbReference>
<dbReference type="Pfam" id="PF03161">
    <property type="entry name" value="LAGLIDADG_2"/>
    <property type="match status" value="1"/>
</dbReference>
<dbReference type="InterPro" id="IPR027434">
    <property type="entry name" value="Homing_endonucl"/>
</dbReference>
<dbReference type="InterPro" id="IPR004860">
    <property type="entry name" value="LAGLIDADG_dom"/>
</dbReference>
<dbReference type="SUPFAM" id="SSF55608">
    <property type="entry name" value="Homing endonucleases"/>
    <property type="match status" value="1"/>
</dbReference>
<dbReference type="Proteomes" id="UP000264072">
    <property type="component" value="Unassembled WGS sequence"/>
</dbReference>
<sequence length="226" mass="26616">MNKGMKAIPREPRRITYSSEIRKLKTIPLTKYQREIVIGSVLGDGYLVPNWSKTHYALRVTRSEKQKEYADWQYENLKPFALKPPRWYERNHSYTIGTISHSEISKLYSIFYPKGKKIVPKEIKSLLTDPISLAVWYMDDGTLDFRERYHCNAMIATYGFSFSDCKLLVNTLHDNFDIKSIVTVCTMRGIKYPRLYVWAKDSIRFLNLIEPYILPCMEHKIVKCNL</sequence>
<comment type="caution">
    <text evidence="2">The sequence shown here is derived from an EMBL/GenBank/DDBJ whole genome shotgun (WGS) entry which is preliminary data.</text>
</comment>
<feature type="domain" description="Homing endonuclease LAGLIDADG" evidence="1">
    <location>
        <begin position="34"/>
        <end position="201"/>
    </location>
</feature>
<evidence type="ECO:0000313" key="2">
    <source>
        <dbReference type="EMBL" id="HAZ29650.1"/>
    </source>
</evidence>
<evidence type="ECO:0000313" key="3">
    <source>
        <dbReference type="Proteomes" id="UP000264072"/>
    </source>
</evidence>
<protein>
    <recommendedName>
        <fullName evidence="1">Homing endonuclease LAGLIDADG domain-containing protein</fullName>
    </recommendedName>
</protein>
<dbReference type="Gene3D" id="3.10.28.10">
    <property type="entry name" value="Homing endonucleases"/>
    <property type="match status" value="2"/>
</dbReference>
<proteinExistence type="predicted"/>
<accession>A0A351JTN0</accession>
<reference evidence="2 3" key="1">
    <citation type="journal article" date="2018" name="Nat. Biotechnol.">
        <title>A standardized bacterial taxonomy based on genome phylogeny substantially revises the tree of life.</title>
        <authorList>
            <person name="Parks D.H."/>
            <person name="Chuvochina M."/>
            <person name="Waite D.W."/>
            <person name="Rinke C."/>
            <person name="Skarshewski A."/>
            <person name="Chaumeil P.A."/>
            <person name="Hugenholtz P."/>
        </authorList>
    </citation>
    <scope>NUCLEOTIDE SEQUENCE [LARGE SCALE GENOMIC DNA]</scope>
    <source>
        <strain evidence="2">UBA10185</strain>
    </source>
</reference>
<name>A0A351JTN0_UNCKA</name>
<evidence type="ECO:0000259" key="1">
    <source>
        <dbReference type="Pfam" id="PF03161"/>
    </source>
</evidence>
<dbReference type="AlphaFoldDB" id="A0A351JTN0"/>
<organism evidence="2 3">
    <name type="scientific">candidate division WWE3 bacterium</name>
    <dbReference type="NCBI Taxonomy" id="2053526"/>
    <lineage>
        <taxon>Bacteria</taxon>
        <taxon>Katanobacteria</taxon>
    </lineage>
</organism>
<dbReference type="GO" id="GO:0004519">
    <property type="term" value="F:endonuclease activity"/>
    <property type="evidence" value="ECO:0007669"/>
    <property type="project" value="InterPro"/>
</dbReference>
<gene>
    <name evidence="2" type="ORF">DCY43_02785</name>
</gene>